<dbReference type="SUPFAM" id="SSF57016">
    <property type="entry name" value="Plant lectins/antimicrobial peptides"/>
    <property type="match status" value="1"/>
</dbReference>
<dbReference type="Gene3D" id="3.10.350.10">
    <property type="entry name" value="LysM domain"/>
    <property type="match status" value="1"/>
</dbReference>
<name>A0A9W8RJ63_9HYPO</name>
<evidence type="ECO:0000313" key="7">
    <source>
        <dbReference type="Proteomes" id="UP001152087"/>
    </source>
</evidence>
<feature type="disulfide bond" evidence="3">
    <location>
        <begin position="125"/>
        <end position="139"/>
    </location>
</feature>
<feature type="domain" description="Chitin-binding type-1" evidence="5">
    <location>
        <begin position="158"/>
        <end position="202"/>
    </location>
</feature>
<evidence type="ECO:0000256" key="1">
    <source>
        <dbReference type="ARBA" id="ARBA00022669"/>
    </source>
</evidence>
<evidence type="ECO:0000256" key="4">
    <source>
        <dbReference type="SAM" id="SignalP"/>
    </source>
</evidence>
<dbReference type="InterPro" id="IPR036779">
    <property type="entry name" value="LysM_dom_sf"/>
</dbReference>
<evidence type="ECO:0000259" key="5">
    <source>
        <dbReference type="PROSITE" id="PS50941"/>
    </source>
</evidence>
<feature type="signal peptide" evidence="4">
    <location>
        <begin position="1"/>
        <end position="19"/>
    </location>
</feature>
<comment type="caution">
    <text evidence="6">The sequence shown here is derived from an EMBL/GenBank/DDBJ whole genome shotgun (WGS) entry which is preliminary data.</text>
</comment>
<evidence type="ECO:0000313" key="6">
    <source>
        <dbReference type="EMBL" id="KAJ4198352.1"/>
    </source>
</evidence>
<keyword evidence="7" id="KW-1185">Reference proteome</keyword>
<feature type="domain" description="Chitin-binding type-1" evidence="5">
    <location>
        <begin position="104"/>
        <end position="151"/>
    </location>
</feature>
<reference evidence="6" key="1">
    <citation type="submission" date="2022-09" db="EMBL/GenBank/DDBJ databases">
        <title>Fusarium specimens isolated from Avocado Roots.</title>
        <authorList>
            <person name="Stajich J."/>
            <person name="Roper C."/>
            <person name="Heimlech-Rivalta G."/>
        </authorList>
    </citation>
    <scope>NUCLEOTIDE SEQUENCE</scope>
    <source>
        <strain evidence="6">A02</strain>
    </source>
</reference>
<evidence type="ECO:0000256" key="3">
    <source>
        <dbReference type="PROSITE-ProRule" id="PRU00261"/>
    </source>
</evidence>
<dbReference type="CDD" id="cd00035">
    <property type="entry name" value="ChtBD1"/>
    <property type="match status" value="1"/>
</dbReference>
<gene>
    <name evidence="6" type="ORF">NW755_001039</name>
</gene>
<sequence>MASRCFLVFSLLAINNAVCSPLTDGLSFLYSRQAPSGGGAQPCRMNFTTDVWTGCDDLLAQFDLTLEEFMLANPSIGEACDGFKPGETYCVAPYIDVAVNATEDGTCGREIDFSKTCIGSDFGDCCGADGKCGSGEKFCGIGNCQEGACLGGGPWSTDGRCGRSVNYVPCPPKFGLCCSKDGTCGNDTVSCGAGCQYGDCSGTETTTWASAKPSVT</sequence>
<keyword evidence="3" id="KW-1015">Disulfide bond</keyword>
<dbReference type="EMBL" id="JAOQAV010000001">
    <property type="protein sequence ID" value="KAJ4198352.1"/>
    <property type="molecule type" value="Genomic_DNA"/>
</dbReference>
<dbReference type="InterPro" id="IPR036861">
    <property type="entry name" value="Endochitinase-like_sf"/>
</dbReference>
<evidence type="ECO:0000256" key="2">
    <source>
        <dbReference type="ARBA" id="ARBA00044955"/>
    </source>
</evidence>
<dbReference type="Proteomes" id="UP001152087">
    <property type="component" value="Unassembled WGS sequence"/>
</dbReference>
<dbReference type="InterPro" id="IPR001002">
    <property type="entry name" value="Chitin-bd_1"/>
</dbReference>
<dbReference type="AlphaFoldDB" id="A0A9W8RJ63"/>
<dbReference type="Gene3D" id="3.30.60.10">
    <property type="entry name" value="Endochitinase-like"/>
    <property type="match status" value="1"/>
</dbReference>
<protein>
    <recommendedName>
        <fullName evidence="5">Chitin-binding type-1 domain-containing protein</fullName>
    </recommendedName>
</protein>
<dbReference type="GO" id="GO:0008061">
    <property type="term" value="F:chitin binding"/>
    <property type="evidence" value="ECO:0007669"/>
    <property type="project" value="UniProtKB-UniRule"/>
</dbReference>
<feature type="disulfide bond" evidence="3">
    <location>
        <begin position="177"/>
        <end position="191"/>
    </location>
</feature>
<comment type="similarity">
    <text evidence="2">Belongs to the secreted LysM effector family.</text>
</comment>
<feature type="chain" id="PRO_5040955328" description="Chitin-binding type-1 domain-containing protein" evidence="4">
    <location>
        <begin position="20"/>
        <end position="216"/>
    </location>
</feature>
<keyword evidence="4" id="KW-0732">Signal</keyword>
<dbReference type="SMART" id="SM00270">
    <property type="entry name" value="ChtBD1"/>
    <property type="match status" value="2"/>
</dbReference>
<proteinExistence type="inferred from homology"/>
<keyword evidence="1 3" id="KW-0147">Chitin-binding</keyword>
<comment type="caution">
    <text evidence="3">Lacks conserved residue(s) required for the propagation of feature annotation.</text>
</comment>
<accession>A0A9W8RJ63</accession>
<organism evidence="6 7">
    <name type="scientific">Fusarium falciforme</name>
    <dbReference type="NCBI Taxonomy" id="195108"/>
    <lineage>
        <taxon>Eukaryota</taxon>
        <taxon>Fungi</taxon>
        <taxon>Dikarya</taxon>
        <taxon>Ascomycota</taxon>
        <taxon>Pezizomycotina</taxon>
        <taxon>Sordariomycetes</taxon>
        <taxon>Hypocreomycetidae</taxon>
        <taxon>Hypocreales</taxon>
        <taxon>Nectriaceae</taxon>
        <taxon>Fusarium</taxon>
        <taxon>Fusarium solani species complex</taxon>
    </lineage>
</organism>
<dbReference type="PROSITE" id="PS50941">
    <property type="entry name" value="CHIT_BIND_I_2"/>
    <property type="match status" value="2"/>
</dbReference>